<dbReference type="RefSeq" id="WP_118149319.1">
    <property type="nucleotide sequence ID" value="NZ_QWEY01000001.1"/>
</dbReference>
<dbReference type="Pfam" id="PF04391">
    <property type="entry name" value="DUF533"/>
    <property type="match status" value="1"/>
</dbReference>
<evidence type="ECO:0000313" key="2">
    <source>
        <dbReference type="Proteomes" id="UP000284547"/>
    </source>
</evidence>
<sequence length="237" mass="23823">MFNAKSLLDSVIGQVSQATGGKIGAQGADGLGQKAKELWGGQSALGKGAIAGGLMGILMTKGGRKMLGTGAKVGGAALIGGLAYKAYQDWQDGKAVTAEPGPMALPQPEGTVFLPSDAAQANDLSARLLQAMVAAAKADGHVTADERARIDGQLAALGLEQEASAMIAAELDAPLDPGRIAALARSEEEAAEIYAASLLAVDSDGAAEKGYLAMLAARLKLDPGLVAHLHAKAEALA</sequence>
<gene>
    <name evidence="1" type="ORF">D1012_00020</name>
</gene>
<comment type="caution">
    <text evidence="1">The sequence shown here is derived from an EMBL/GenBank/DDBJ whole genome shotgun (WGS) entry which is preliminary data.</text>
</comment>
<dbReference type="InterPro" id="IPR029024">
    <property type="entry name" value="TerB-like"/>
</dbReference>
<dbReference type="AlphaFoldDB" id="A0A411Z6C2"/>
<keyword evidence="2" id="KW-1185">Reference proteome</keyword>
<dbReference type="OrthoDB" id="5459344at2"/>
<name>A0A411Z6C2_9RHOB</name>
<dbReference type="Gene3D" id="1.10.3680.10">
    <property type="entry name" value="TerB-like"/>
    <property type="match status" value="1"/>
</dbReference>
<accession>A0A411Z6C2</accession>
<dbReference type="SUPFAM" id="SSF158682">
    <property type="entry name" value="TerB-like"/>
    <property type="match status" value="1"/>
</dbReference>
<dbReference type="InterPro" id="IPR007486">
    <property type="entry name" value="YebE"/>
</dbReference>
<organism evidence="1 2">
    <name type="scientific">Pseudotabrizicola alkalilacus</name>
    <dbReference type="NCBI Taxonomy" id="2305252"/>
    <lineage>
        <taxon>Bacteria</taxon>
        <taxon>Pseudomonadati</taxon>
        <taxon>Pseudomonadota</taxon>
        <taxon>Alphaproteobacteria</taxon>
        <taxon>Rhodobacterales</taxon>
        <taxon>Paracoccaceae</taxon>
        <taxon>Pseudotabrizicola</taxon>
    </lineage>
</organism>
<evidence type="ECO:0000313" key="1">
    <source>
        <dbReference type="EMBL" id="RGP38562.1"/>
    </source>
</evidence>
<protein>
    <submittedName>
        <fullName evidence="1">DUF533 domain-containing protein</fullName>
    </submittedName>
</protein>
<dbReference type="CDD" id="cd07178">
    <property type="entry name" value="terB_like_YebE"/>
    <property type="match status" value="1"/>
</dbReference>
<reference evidence="1 2" key="1">
    <citation type="submission" date="2018-08" db="EMBL/GenBank/DDBJ databases">
        <title>Flavobacterium tibetense sp. nov., isolated from a wetland YonghuCo on Tibetan Plateau.</title>
        <authorList>
            <person name="Phurbu D."/>
            <person name="Lu H."/>
            <person name="Xing P."/>
        </authorList>
    </citation>
    <scope>NUCLEOTIDE SEQUENCE [LARGE SCALE GENOMIC DNA]</scope>
    <source>
        <strain evidence="1 2">DJC</strain>
    </source>
</reference>
<dbReference type="EMBL" id="QWEY01000001">
    <property type="protein sequence ID" value="RGP38562.1"/>
    <property type="molecule type" value="Genomic_DNA"/>
</dbReference>
<dbReference type="Proteomes" id="UP000284547">
    <property type="component" value="Unassembled WGS sequence"/>
</dbReference>
<proteinExistence type="predicted"/>